<name>A0A427AGW3_ENSVE</name>
<reference evidence="1 2" key="1">
    <citation type="journal article" date="2014" name="Agronomy (Basel)">
        <title>A Draft Genome Sequence for Ensete ventricosum, the Drought-Tolerant Tree Against Hunger.</title>
        <authorList>
            <person name="Harrison J."/>
            <person name="Moore K.A."/>
            <person name="Paszkiewicz K."/>
            <person name="Jones T."/>
            <person name="Grant M."/>
            <person name="Ambacheew D."/>
            <person name="Muzemil S."/>
            <person name="Studholme D.J."/>
        </authorList>
    </citation>
    <scope>NUCLEOTIDE SEQUENCE [LARGE SCALE GENOMIC DNA]</scope>
</reference>
<dbReference type="PANTHER" id="PTHR48050">
    <property type="entry name" value="STEROL 3-BETA-GLUCOSYLTRANSFERASE"/>
    <property type="match status" value="1"/>
</dbReference>
<evidence type="ECO:0000313" key="2">
    <source>
        <dbReference type="Proteomes" id="UP000287651"/>
    </source>
</evidence>
<protein>
    <submittedName>
        <fullName evidence="1">Uncharacterized protein</fullName>
    </submittedName>
</protein>
<sequence>MKMLNRIATVKDDGTVVVDVPSNLEATSLEVESEDAYGETVDEEPLDSSDLQYRPPMQIVILIVGTRDMVKNKGFLPSAPSEIPIQRKQLKEIIFSLLPACKDPDVDTGIRSEKEEERRGGVATEEDEEAWARMRRWRWKRREVPPWVGGPSALTGFGAMMRDHPPQAPLCRGGVVRYRCRTIHPGCPSVEVESHVAVGPSVSSAPLQRQSHALSPTSEFPHPLSRVKQHAGYRPVQEPGKMTEIIVEALSITKQRGIINKGWGGLGNCKHIMYLPVLPFLLPLLLIPSGIDRRRLKSIIIARQRLAMVEFNRYLSTAVGDDRNRSLLTDFGWCIMVGLEQLLLGLRLLY</sequence>
<dbReference type="PANTHER" id="PTHR48050:SF10">
    <property type="entry name" value="OS07G0419500 PROTEIN"/>
    <property type="match status" value="1"/>
</dbReference>
<proteinExistence type="predicted"/>
<dbReference type="Proteomes" id="UP000287651">
    <property type="component" value="Unassembled WGS sequence"/>
</dbReference>
<comment type="caution">
    <text evidence="1">The sequence shown here is derived from an EMBL/GenBank/DDBJ whole genome shotgun (WGS) entry which is preliminary data.</text>
</comment>
<dbReference type="AlphaFoldDB" id="A0A427AGW3"/>
<accession>A0A427AGW3</accession>
<evidence type="ECO:0000313" key="1">
    <source>
        <dbReference type="EMBL" id="RRT75450.1"/>
    </source>
</evidence>
<gene>
    <name evidence="1" type="ORF">B296_00031214</name>
</gene>
<dbReference type="InterPro" id="IPR050426">
    <property type="entry name" value="Glycosyltransferase_28"/>
</dbReference>
<organism evidence="1 2">
    <name type="scientific">Ensete ventricosum</name>
    <name type="common">Abyssinian banana</name>
    <name type="synonym">Musa ensete</name>
    <dbReference type="NCBI Taxonomy" id="4639"/>
    <lineage>
        <taxon>Eukaryota</taxon>
        <taxon>Viridiplantae</taxon>
        <taxon>Streptophyta</taxon>
        <taxon>Embryophyta</taxon>
        <taxon>Tracheophyta</taxon>
        <taxon>Spermatophyta</taxon>
        <taxon>Magnoliopsida</taxon>
        <taxon>Liliopsida</taxon>
        <taxon>Zingiberales</taxon>
        <taxon>Musaceae</taxon>
        <taxon>Ensete</taxon>
    </lineage>
</organism>
<dbReference type="EMBL" id="AMZH03002474">
    <property type="protein sequence ID" value="RRT75450.1"/>
    <property type="molecule type" value="Genomic_DNA"/>
</dbReference>